<evidence type="ECO:0000256" key="2">
    <source>
        <dbReference type="ARBA" id="ARBA00023136"/>
    </source>
</evidence>
<feature type="chain" id="PRO_5022716932" evidence="6">
    <location>
        <begin position="24"/>
        <end position="269"/>
    </location>
</feature>
<dbReference type="InterPro" id="IPR036328">
    <property type="entry name" value="MliC_sf"/>
</dbReference>
<organism evidence="8 9">
    <name type="scientific">Gelidibacter salicanalis</name>
    <dbReference type="NCBI Taxonomy" id="291193"/>
    <lineage>
        <taxon>Bacteria</taxon>
        <taxon>Pseudomonadati</taxon>
        <taxon>Bacteroidota</taxon>
        <taxon>Flavobacteriia</taxon>
        <taxon>Flavobacteriales</taxon>
        <taxon>Flavobacteriaceae</taxon>
        <taxon>Gelidibacter</taxon>
    </lineage>
</organism>
<dbReference type="InterPro" id="IPR018660">
    <property type="entry name" value="MliC"/>
</dbReference>
<evidence type="ECO:0000259" key="7">
    <source>
        <dbReference type="Pfam" id="PF09864"/>
    </source>
</evidence>
<keyword evidence="9" id="KW-1185">Reference proteome</keyword>
<keyword evidence="2" id="KW-0472">Membrane</keyword>
<dbReference type="Proteomes" id="UP000321734">
    <property type="component" value="Unassembled WGS sequence"/>
</dbReference>
<dbReference type="EMBL" id="VORX01000005">
    <property type="protein sequence ID" value="TXE07352.1"/>
    <property type="molecule type" value="Genomic_DNA"/>
</dbReference>
<feature type="compositionally biased region" description="Low complexity" evidence="5">
    <location>
        <begin position="31"/>
        <end position="40"/>
    </location>
</feature>
<comment type="caution">
    <text evidence="8">The sequence shown here is derived from an EMBL/GenBank/DDBJ whole genome shotgun (WGS) entry which is preliminary data.</text>
</comment>
<evidence type="ECO:0000256" key="5">
    <source>
        <dbReference type="SAM" id="MobiDB-lite"/>
    </source>
</evidence>
<name>A0A5C7ANH3_9FLAO</name>
<keyword evidence="3" id="KW-0564">Palmitate</keyword>
<evidence type="ECO:0000313" key="8">
    <source>
        <dbReference type="EMBL" id="TXE07352.1"/>
    </source>
</evidence>
<feature type="domain" description="C-type lysozyme inhibitor" evidence="7">
    <location>
        <begin position="127"/>
        <end position="187"/>
    </location>
</feature>
<protein>
    <submittedName>
        <fullName evidence="8">Lysozyme inhibitor</fullName>
    </submittedName>
</protein>
<dbReference type="AlphaFoldDB" id="A0A5C7ANH3"/>
<feature type="domain" description="C-type lysozyme inhibitor" evidence="7">
    <location>
        <begin position="206"/>
        <end position="264"/>
    </location>
</feature>
<dbReference type="RefSeq" id="WP_146893425.1">
    <property type="nucleotide sequence ID" value="NZ_VORX01000005.1"/>
</dbReference>
<dbReference type="Pfam" id="PF09864">
    <property type="entry name" value="MliC"/>
    <property type="match status" value="3"/>
</dbReference>
<keyword evidence="1 6" id="KW-0732">Signal</keyword>
<proteinExistence type="predicted"/>
<dbReference type="OrthoDB" id="1273481at2"/>
<dbReference type="PROSITE" id="PS51257">
    <property type="entry name" value="PROKAR_LIPOPROTEIN"/>
    <property type="match status" value="1"/>
</dbReference>
<sequence length="269" mass="29681">MKRNFLIVAMLATLMITSCKDNAKQNNVDATTTEPTTMATDSPVTISKTDNDDNTLEMTFDNSKDIATITFNGETAELAGQKPASGIWYKNDVYELRGKGNDVTLSKNGKVVFEHEDVMIAVESKNENGDVLNLSFNTTAGTVKAYLNGGEQIDLTAEKAASGFWYKNDQYELRGKGNDLQLTKDGSVIFEHEDQKVFIETKNTQGDVLNMTFNNTEGTVQAYLNGGDQIDLTQKKAASGIWYSNEHFELRGKGDSYLLTKDGKTVFSN</sequence>
<keyword evidence="4" id="KW-0449">Lipoprotein</keyword>
<evidence type="ECO:0000313" key="9">
    <source>
        <dbReference type="Proteomes" id="UP000321734"/>
    </source>
</evidence>
<feature type="signal peptide" evidence="6">
    <location>
        <begin position="1"/>
        <end position="23"/>
    </location>
</feature>
<evidence type="ECO:0000256" key="6">
    <source>
        <dbReference type="SAM" id="SignalP"/>
    </source>
</evidence>
<feature type="domain" description="C-type lysozyme inhibitor" evidence="7">
    <location>
        <begin position="53"/>
        <end position="110"/>
    </location>
</feature>
<evidence type="ECO:0000256" key="4">
    <source>
        <dbReference type="ARBA" id="ARBA00023288"/>
    </source>
</evidence>
<dbReference type="Gene3D" id="2.40.128.200">
    <property type="match status" value="3"/>
</dbReference>
<accession>A0A5C7ANH3</accession>
<gene>
    <name evidence="8" type="ORF">ES711_11330</name>
</gene>
<reference evidence="8 9" key="1">
    <citation type="submission" date="2019-08" db="EMBL/GenBank/DDBJ databases">
        <title>Genome sequence of Gelidibacter salicanalis IC162T.</title>
        <authorList>
            <person name="Bowman J.P."/>
        </authorList>
    </citation>
    <scope>NUCLEOTIDE SEQUENCE [LARGE SCALE GENOMIC DNA]</scope>
    <source>
        <strain evidence="8 9">IC162</strain>
    </source>
</reference>
<dbReference type="SUPFAM" id="SSF141488">
    <property type="entry name" value="YdhA-like"/>
    <property type="match status" value="3"/>
</dbReference>
<evidence type="ECO:0000256" key="3">
    <source>
        <dbReference type="ARBA" id="ARBA00023139"/>
    </source>
</evidence>
<feature type="region of interest" description="Disordered" evidence="5">
    <location>
        <begin position="27"/>
        <end position="53"/>
    </location>
</feature>
<evidence type="ECO:0000256" key="1">
    <source>
        <dbReference type="ARBA" id="ARBA00022729"/>
    </source>
</evidence>